<keyword evidence="3" id="KW-1185">Reference proteome</keyword>
<dbReference type="AlphaFoldDB" id="A0AAD4I7D1"/>
<dbReference type="Proteomes" id="UP001199106">
    <property type="component" value="Unassembled WGS sequence"/>
</dbReference>
<dbReference type="EMBL" id="JAANER010000008">
    <property type="protein sequence ID" value="KAG9186476.1"/>
    <property type="molecule type" value="Genomic_DNA"/>
</dbReference>
<gene>
    <name evidence="2" type="ORF">G6011_09584</name>
</gene>
<accession>A0AAD4I7D1</accession>
<name>A0AAD4I7D1_9PLEO</name>
<sequence>MSKAVHSIANESNEDGNGEGDFPINKAVVKALLEGSNSVSSTRHGISNWTITVRLNVLLPDGVAKTYFLKVATDETTRVMVEGEFNSMTSLYETSPDFVPKPVTWSKFERTRRQISPCSVPNLQNSINRACPQQ</sequence>
<evidence type="ECO:0000313" key="3">
    <source>
        <dbReference type="Proteomes" id="UP001199106"/>
    </source>
</evidence>
<evidence type="ECO:0000256" key="1">
    <source>
        <dbReference type="SAM" id="MobiDB-lite"/>
    </source>
</evidence>
<feature type="region of interest" description="Disordered" evidence="1">
    <location>
        <begin position="1"/>
        <end position="21"/>
    </location>
</feature>
<protein>
    <submittedName>
        <fullName evidence="2">Uncharacterized protein</fullName>
    </submittedName>
</protein>
<organism evidence="2 3">
    <name type="scientific">Alternaria panax</name>
    <dbReference type="NCBI Taxonomy" id="48097"/>
    <lineage>
        <taxon>Eukaryota</taxon>
        <taxon>Fungi</taxon>
        <taxon>Dikarya</taxon>
        <taxon>Ascomycota</taxon>
        <taxon>Pezizomycotina</taxon>
        <taxon>Dothideomycetes</taxon>
        <taxon>Pleosporomycetidae</taxon>
        <taxon>Pleosporales</taxon>
        <taxon>Pleosporineae</taxon>
        <taxon>Pleosporaceae</taxon>
        <taxon>Alternaria</taxon>
        <taxon>Alternaria sect. Panax</taxon>
    </lineage>
</organism>
<evidence type="ECO:0000313" key="2">
    <source>
        <dbReference type="EMBL" id="KAG9186476.1"/>
    </source>
</evidence>
<proteinExistence type="predicted"/>
<comment type="caution">
    <text evidence="2">The sequence shown here is derived from an EMBL/GenBank/DDBJ whole genome shotgun (WGS) entry which is preliminary data.</text>
</comment>
<reference evidence="2" key="1">
    <citation type="submission" date="2021-07" db="EMBL/GenBank/DDBJ databases">
        <title>Genome Resource of American Ginseng Black Spot Pathogen Alternaria panax.</title>
        <authorList>
            <person name="Qiu C."/>
            <person name="Wang W."/>
            <person name="Liu Z."/>
        </authorList>
    </citation>
    <scope>NUCLEOTIDE SEQUENCE</scope>
    <source>
        <strain evidence="2">BNCC115425</strain>
    </source>
</reference>